<sequence length="200" mass="22742">MHFSAVSLPAEFGSSWRVDGRHFTLGPDAYASERLPQVTGSKNHRLPLSRVSTYVTFTDGWNLATALKSQGALAEENRRSQLSPWTKLAVCQRNQVAHVHHQVHGRLLWLPGQHGGLEAGADAVYMFKEPFGIRDLQSSVEHLTEKMKTTIQRGLVLRHRIPKEQWWLKLRPLMKILAKDKDSYDMSDSGQIEHVQPWSV</sequence>
<reference evidence="2" key="1">
    <citation type="submission" date="2025-08" db="UniProtKB">
        <authorList>
            <consortium name="Ensembl"/>
        </authorList>
    </citation>
    <scope>IDENTIFICATION</scope>
</reference>
<dbReference type="AlphaFoldDB" id="A0A8C9HB28"/>
<dbReference type="PANTHER" id="PTHR13697:SF5">
    <property type="entry name" value="ATP-DEPENDENT 6-PHOSPHOFRUCTOKINASE, PLATELET TYPE"/>
    <property type="match status" value="1"/>
</dbReference>
<dbReference type="GO" id="GO:0070095">
    <property type="term" value="F:fructose-6-phosphate binding"/>
    <property type="evidence" value="ECO:0007669"/>
    <property type="project" value="TreeGrafter"/>
</dbReference>
<dbReference type="GO" id="GO:0005945">
    <property type="term" value="C:6-phosphofructokinase complex"/>
    <property type="evidence" value="ECO:0007669"/>
    <property type="project" value="TreeGrafter"/>
</dbReference>
<reference evidence="2" key="2">
    <citation type="submission" date="2025-09" db="UniProtKB">
        <authorList>
            <consortium name="Ensembl"/>
        </authorList>
    </citation>
    <scope>IDENTIFICATION</scope>
</reference>
<dbReference type="GO" id="GO:0061621">
    <property type="term" value="P:canonical glycolysis"/>
    <property type="evidence" value="ECO:0007669"/>
    <property type="project" value="TreeGrafter"/>
</dbReference>
<comment type="catalytic activity">
    <reaction evidence="1">
        <text>beta-D-fructose 6-phosphate + ATP = beta-D-fructose 1,6-bisphosphate + ADP + H(+)</text>
        <dbReference type="Rhea" id="RHEA:16109"/>
        <dbReference type="ChEBI" id="CHEBI:15378"/>
        <dbReference type="ChEBI" id="CHEBI:30616"/>
        <dbReference type="ChEBI" id="CHEBI:32966"/>
        <dbReference type="ChEBI" id="CHEBI:57634"/>
        <dbReference type="ChEBI" id="CHEBI:456216"/>
        <dbReference type="EC" id="2.7.1.11"/>
    </reaction>
</comment>
<dbReference type="GO" id="GO:0003872">
    <property type="term" value="F:6-phosphofructokinase activity"/>
    <property type="evidence" value="ECO:0007669"/>
    <property type="project" value="UniProtKB-EC"/>
</dbReference>
<dbReference type="GO" id="GO:0006002">
    <property type="term" value="P:fructose 6-phosphate metabolic process"/>
    <property type="evidence" value="ECO:0007669"/>
    <property type="project" value="TreeGrafter"/>
</dbReference>
<organism evidence="2 3">
    <name type="scientific">Piliocolobus tephrosceles</name>
    <name type="common">Ugandan red Colobus</name>
    <dbReference type="NCBI Taxonomy" id="591936"/>
    <lineage>
        <taxon>Eukaryota</taxon>
        <taxon>Metazoa</taxon>
        <taxon>Chordata</taxon>
        <taxon>Craniata</taxon>
        <taxon>Vertebrata</taxon>
        <taxon>Euteleostomi</taxon>
        <taxon>Mammalia</taxon>
        <taxon>Eutheria</taxon>
        <taxon>Euarchontoglires</taxon>
        <taxon>Primates</taxon>
        <taxon>Haplorrhini</taxon>
        <taxon>Catarrhini</taxon>
        <taxon>Cercopithecidae</taxon>
        <taxon>Colobinae</taxon>
        <taxon>Piliocolobus</taxon>
    </lineage>
</organism>
<dbReference type="GO" id="GO:0005524">
    <property type="term" value="F:ATP binding"/>
    <property type="evidence" value="ECO:0007669"/>
    <property type="project" value="TreeGrafter"/>
</dbReference>
<name>A0A8C9HB28_9PRIM</name>
<dbReference type="GO" id="GO:0042802">
    <property type="term" value="F:identical protein binding"/>
    <property type="evidence" value="ECO:0007669"/>
    <property type="project" value="TreeGrafter"/>
</dbReference>
<evidence type="ECO:0000313" key="3">
    <source>
        <dbReference type="Proteomes" id="UP000694416"/>
    </source>
</evidence>
<accession>A0A8C9HB28</accession>
<dbReference type="PANTHER" id="PTHR13697">
    <property type="entry name" value="PHOSPHOFRUCTOKINASE"/>
    <property type="match status" value="1"/>
</dbReference>
<evidence type="ECO:0000256" key="1">
    <source>
        <dbReference type="ARBA" id="ARBA00048070"/>
    </source>
</evidence>
<dbReference type="GO" id="GO:0016020">
    <property type="term" value="C:membrane"/>
    <property type="evidence" value="ECO:0007669"/>
    <property type="project" value="TreeGrafter"/>
</dbReference>
<dbReference type="Proteomes" id="UP000694416">
    <property type="component" value="Unplaced"/>
</dbReference>
<protein>
    <submittedName>
        <fullName evidence="2">Uncharacterized protein</fullName>
    </submittedName>
</protein>
<dbReference type="Ensembl" id="ENSPTET00000024137.1">
    <property type="protein sequence ID" value="ENSPTEP00000016250.1"/>
    <property type="gene ID" value="ENSPTEG00000017879.1"/>
</dbReference>
<keyword evidence="3" id="KW-1185">Reference proteome</keyword>
<dbReference type="GO" id="GO:0016208">
    <property type="term" value="F:AMP binding"/>
    <property type="evidence" value="ECO:0007669"/>
    <property type="project" value="TreeGrafter"/>
</dbReference>
<dbReference type="GO" id="GO:0030388">
    <property type="term" value="P:fructose 1,6-bisphosphate metabolic process"/>
    <property type="evidence" value="ECO:0007669"/>
    <property type="project" value="TreeGrafter"/>
</dbReference>
<dbReference type="GO" id="GO:0048029">
    <property type="term" value="F:monosaccharide binding"/>
    <property type="evidence" value="ECO:0007669"/>
    <property type="project" value="TreeGrafter"/>
</dbReference>
<proteinExistence type="predicted"/>
<evidence type="ECO:0000313" key="2">
    <source>
        <dbReference type="Ensembl" id="ENSPTEP00000016250.1"/>
    </source>
</evidence>